<dbReference type="EMBL" id="AZBU02000011">
    <property type="protein sequence ID" value="TKR60503.1"/>
    <property type="molecule type" value="Genomic_DNA"/>
</dbReference>
<name>A0A4U5LWF0_STECR</name>
<reference evidence="1 2" key="2">
    <citation type="journal article" date="2019" name="G3 (Bethesda)">
        <title>Hybrid Assembly of the Genome of the Entomopathogenic Nematode Steinernema carpocapsae Identifies the X-Chromosome.</title>
        <authorList>
            <person name="Serra L."/>
            <person name="Macchietto M."/>
            <person name="Macias-Munoz A."/>
            <person name="McGill C.J."/>
            <person name="Rodriguez I.M."/>
            <person name="Rodriguez B."/>
            <person name="Murad R."/>
            <person name="Mortazavi A."/>
        </authorList>
    </citation>
    <scope>NUCLEOTIDE SEQUENCE [LARGE SCALE GENOMIC DNA]</scope>
    <source>
        <strain evidence="1 2">ALL</strain>
    </source>
</reference>
<organism evidence="1 2">
    <name type="scientific">Steinernema carpocapsae</name>
    <name type="common">Entomopathogenic nematode</name>
    <dbReference type="NCBI Taxonomy" id="34508"/>
    <lineage>
        <taxon>Eukaryota</taxon>
        <taxon>Metazoa</taxon>
        <taxon>Ecdysozoa</taxon>
        <taxon>Nematoda</taxon>
        <taxon>Chromadorea</taxon>
        <taxon>Rhabditida</taxon>
        <taxon>Tylenchina</taxon>
        <taxon>Panagrolaimomorpha</taxon>
        <taxon>Strongyloidoidea</taxon>
        <taxon>Steinernematidae</taxon>
        <taxon>Steinernema</taxon>
    </lineage>
</organism>
<sequence length="87" mass="9534">MLTSFQGRKCNARKTIHSESFHILLISAKNNSVLSFFGNEWLGYDVVANSSAVIRSRSENISLSFKTVHPNAVLFIAGDQSVSSSDV</sequence>
<dbReference type="Proteomes" id="UP000298663">
    <property type="component" value="Unassembled WGS sequence"/>
</dbReference>
<accession>A0A4U5LWF0</accession>
<reference evidence="1 2" key="1">
    <citation type="journal article" date="2015" name="Genome Biol.">
        <title>Comparative genomics of Steinernema reveals deeply conserved gene regulatory networks.</title>
        <authorList>
            <person name="Dillman A.R."/>
            <person name="Macchietto M."/>
            <person name="Porter C.F."/>
            <person name="Rogers A."/>
            <person name="Williams B."/>
            <person name="Antoshechkin I."/>
            <person name="Lee M.M."/>
            <person name="Goodwin Z."/>
            <person name="Lu X."/>
            <person name="Lewis E.E."/>
            <person name="Goodrich-Blair H."/>
            <person name="Stock S.P."/>
            <person name="Adams B.J."/>
            <person name="Sternberg P.W."/>
            <person name="Mortazavi A."/>
        </authorList>
    </citation>
    <scope>NUCLEOTIDE SEQUENCE [LARGE SCALE GENOMIC DNA]</scope>
    <source>
        <strain evidence="1 2">ALL</strain>
    </source>
</reference>
<dbReference type="STRING" id="34508.A0A4U5LWF0"/>
<dbReference type="Gene3D" id="2.60.120.200">
    <property type="match status" value="1"/>
</dbReference>
<dbReference type="SUPFAM" id="SSF49899">
    <property type="entry name" value="Concanavalin A-like lectins/glucanases"/>
    <property type="match status" value="1"/>
</dbReference>
<dbReference type="InterPro" id="IPR013320">
    <property type="entry name" value="ConA-like_dom_sf"/>
</dbReference>
<dbReference type="OrthoDB" id="6275838at2759"/>
<keyword evidence="2" id="KW-1185">Reference proteome</keyword>
<evidence type="ECO:0000313" key="2">
    <source>
        <dbReference type="Proteomes" id="UP000298663"/>
    </source>
</evidence>
<protein>
    <submittedName>
        <fullName evidence="1">Uncharacterized protein</fullName>
    </submittedName>
</protein>
<evidence type="ECO:0000313" key="1">
    <source>
        <dbReference type="EMBL" id="TKR60503.1"/>
    </source>
</evidence>
<gene>
    <name evidence="1" type="ORF">L596_027742</name>
</gene>
<dbReference type="AlphaFoldDB" id="A0A4U5LWF0"/>
<comment type="caution">
    <text evidence="1">The sequence shown here is derived from an EMBL/GenBank/DDBJ whole genome shotgun (WGS) entry which is preliminary data.</text>
</comment>
<proteinExistence type="predicted"/>